<evidence type="ECO:0000313" key="1">
    <source>
        <dbReference type="EMBL" id="CAA9227254.1"/>
    </source>
</evidence>
<protein>
    <recommendedName>
        <fullName evidence="2">Glycosyltransferase</fullName>
    </recommendedName>
</protein>
<dbReference type="SUPFAM" id="SSF53448">
    <property type="entry name" value="Nucleotide-diphospho-sugar transferases"/>
    <property type="match status" value="1"/>
</dbReference>
<reference evidence="1" key="1">
    <citation type="submission" date="2020-02" db="EMBL/GenBank/DDBJ databases">
        <authorList>
            <person name="Meier V. D."/>
        </authorList>
    </citation>
    <scope>NUCLEOTIDE SEQUENCE</scope>
    <source>
        <strain evidence="1">AVDCRST_MAG42</strain>
    </source>
</reference>
<dbReference type="InterPro" id="IPR029044">
    <property type="entry name" value="Nucleotide-diphossugar_trans"/>
</dbReference>
<name>A0A6J4HM09_9BACT</name>
<dbReference type="AlphaFoldDB" id="A0A6J4HM09"/>
<gene>
    <name evidence="1" type="ORF">AVDCRST_MAG42-915</name>
</gene>
<dbReference type="EMBL" id="CADCTA010000048">
    <property type="protein sequence ID" value="CAA9227254.1"/>
    <property type="molecule type" value="Genomic_DNA"/>
</dbReference>
<organism evidence="1">
    <name type="scientific">uncultured Chthoniobacterales bacterium</name>
    <dbReference type="NCBI Taxonomy" id="1836801"/>
    <lineage>
        <taxon>Bacteria</taxon>
        <taxon>Pseudomonadati</taxon>
        <taxon>Verrucomicrobiota</taxon>
        <taxon>Spartobacteria</taxon>
        <taxon>Chthoniobacterales</taxon>
        <taxon>environmental samples</taxon>
    </lineage>
</organism>
<proteinExistence type="predicted"/>
<evidence type="ECO:0008006" key="2">
    <source>
        <dbReference type="Google" id="ProtNLM"/>
    </source>
</evidence>
<sequence length="251" mass="28627">MAKVLTLLLSHQPERELRPVLMLWQQLAGDDSILLAYGGTEAAFGGIAWPHKMFIADPRLRTRDHQRERQSCTAVLHAAHQWLNRHAEFDFVYFTEFDHLPLVIDLYERMTARLRDERADVLAFHLQRIDGTSHPHYLYHAADPAFHKFLSEVTRRSDPAVVLSMLGTGSFWTREAFQAVGARAEPFPMYSEVYVPTLAHHLGFRLRDFAEQGEFVRATGEFGGEISAARERGGWTLHPVKNLPADVGLLQ</sequence>
<accession>A0A6J4HM09</accession>